<feature type="region of interest" description="Disordered" evidence="1">
    <location>
        <begin position="535"/>
        <end position="559"/>
    </location>
</feature>
<accession>A0ABW0HWG9</accession>
<evidence type="ECO:0000313" key="3">
    <source>
        <dbReference type="Proteomes" id="UP001596113"/>
    </source>
</evidence>
<evidence type="ECO:0000313" key="2">
    <source>
        <dbReference type="EMBL" id="MFC5403387.1"/>
    </source>
</evidence>
<gene>
    <name evidence="2" type="ORF">ACFPOF_11660</name>
</gene>
<proteinExistence type="predicted"/>
<comment type="caution">
    <text evidence="2">The sequence shown here is derived from an EMBL/GenBank/DDBJ whole genome shotgun (WGS) entry which is preliminary data.</text>
</comment>
<organism evidence="2 3">
    <name type="scientific">Cohnella soli</name>
    <dbReference type="NCBI Taxonomy" id="425005"/>
    <lineage>
        <taxon>Bacteria</taxon>
        <taxon>Bacillati</taxon>
        <taxon>Bacillota</taxon>
        <taxon>Bacilli</taxon>
        <taxon>Bacillales</taxon>
        <taxon>Paenibacillaceae</taxon>
        <taxon>Cohnella</taxon>
    </lineage>
</organism>
<dbReference type="EMBL" id="JBHSMI010000023">
    <property type="protein sequence ID" value="MFC5403387.1"/>
    <property type="molecule type" value="Genomic_DNA"/>
</dbReference>
<name>A0ABW0HWG9_9BACL</name>
<evidence type="ECO:0000256" key="1">
    <source>
        <dbReference type="SAM" id="MobiDB-lite"/>
    </source>
</evidence>
<keyword evidence="3" id="KW-1185">Reference proteome</keyword>
<sequence length="675" mass="76872">MRTTTKNYESWIWIELIGFDHTQADYGVAEYLDTVGFAPEAVSLLFFTPDFVHGHAGMEFEWTLPPEMCSYAARPFGKRNDRQPWTNFQLRGLVKELQSHGVAVYCSFFNLFLYRLEGKPQASRWCSEHSELYEMRASGEPLQVIHPLKRFKDGSYYEDLFLRDLMTVMREFGFDGFHGADGYTSSRLSLAESDYSDDMVEQFVRHAGTETVAGISLHCDGDSGSMKERADWIWTNRRMEWIRFHAERWGSLWDKIVAALHREGKKVVFNSAWTRDPFEALHRYGVDYRRIAESGVDGIIVESVGASLSAGADETEYEPGSEFMAMVMTLKAYVPGTKLICLNAIQDTNEQWDSLRHAPTVLERDIFSFSNVYSRQSDGAVRCASGFMACLGDGIDRDGWKWLTSRWDLGFGGEPSNVLGACLVWSDRLLHRNLETYGRTREWHPHKFAHELIERGALLHGTVNVGHLKNTSGAIVAVNVHLLPDDELQEVLDYRNGRVMIIGACDDRILRIAEEAGWKLECEAGDMFWAQAERTGGGNPVVRSASAGSERKQEEAGEAPNDAISWLHSLTYRHMPEELLEACVRWTAEDEGGAPRALRNQEYIRIAVLEMEPNRWRLLLRNLHMNYKTAQIEIGRTISSVQVLTDFPGIPVFPDQSRFRLYVPGRGMVIVDIRF</sequence>
<protein>
    <submittedName>
        <fullName evidence="2">Uncharacterized protein</fullName>
    </submittedName>
</protein>
<dbReference type="RefSeq" id="WP_378132690.1">
    <property type="nucleotide sequence ID" value="NZ_JBHSMI010000023.1"/>
</dbReference>
<reference evidence="3" key="1">
    <citation type="journal article" date="2019" name="Int. J. Syst. Evol. Microbiol.">
        <title>The Global Catalogue of Microorganisms (GCM) 10K type strain sequencing project: providing services to taxonomists for standard genome sequencing and annotation.</title>
        <authorList>
            <consortium name="The Broad Institute Genomics Platform"/>
            <consortium name="The Broad Institute Genome Sequencing Center for Infectious Disease"/>
            <person name="Wu L."/>
            <person name="Ma J."/>
        </authorList>
    </citation>
    <scope>NUCLEOTIDE SEQUENCE [LARGE SCALE GENOMIC DNA]</scope>
    <source>
        <strain evidence="3">CGMCC 1.18575</strain>
    </source>
</reference>
<dbReference type="Proteomes" id="UP001596113">
    <property type="component" value="Unassembled WGS sequence"/>
</dbReference>